<proteinExistence type="predicted"/>
<dbReference type="InterPro" id="IPR014984">
    <property type="entry name" value="HopJ"/>
</dbReference>
<evidence type="ECO:0000256" key="1">
    <source>
        <dbReference type="SAM" id="SignalP"/>
    </source>
</evidence>
<dbReference type="Gene3D" id="3.20.160.10">
    <property type="entry name" value="vpa0580 domain like"/>
    <property type="match status" value="1"/>
</dbReference>
<reference evidence="2" key="1">
    <citation type="submission" date="2021-01" db="EMBL/GenBank/DDBJ databases">
        <authorList>
            <person name="Corre E."/>
            <person name="Pelletier E."/>
            <person name="Niang G."/>
            <person name="Scheremetjew M."/>
            <person name="Finn R."/>
            <person name="Kale V."/>
            <person name="Holt S."/>
            <person name="Cochrane G."/>
            <person name="Meng A."/>
            <person name="Brown T."/>
            <person name="Cohen L."/>
        </authorList>
    </citation>
    <scope>NUCLEOTIDE SEQUENCE</scope>
    <source>
        <strain evidence="2">UTEX LB 985</strain>
    </source>
</reference>
<dbReference type="EMBL" id="HBGU01083359">
    <property type="protein sequence ID" value="CAD9551043.1"/>
    <property type="molecule type" value="Transcribed_RNA"/>
</dbReference>
<feature type="signal peptide" evidence="1">
    <location>
        <begin position="1"/>
        <end position="22"/>
    </location>
</feature>
<protein>
    <recommendedName>
        <fullName evidence="3">Type III effector</fullName>
    </recommendedName>
</protein>
<feature type="chain" id="PRO_5031210226" description="Type III effector" evidence="1">
    <location>
        <begin position="23"/>
        <end position="177"/>
    </location>
</feature>
<sequence>MLALSIVHVSLGLHVLPNVGFSVPLVARQQQCRTNTVRLEDEVSDWGVDNLFDMMEEADVKIGNLEAFMKTVRSDAKSIEFEVTMAAIEEGYDYVPTAFSCGAVESSSAQNQGSAKIFSFAKLQKLNKETTLNLFGRFYRDDVLGNPDGDDHGNIRNFMATGWDGVSFPNGVALKKK</sequence>
<gene>
    <name evidence="2" type="ORF">CBRE1094_LOCUS45513</name>
</gene>
<accession>A0A7S2NN87</accession>
<dbReference type="Pfam" id="PF08888">
    <property type="entry name" value="HopJ"/>
    <property type="match status" value="1"/>
</dbReference>
<dbReference type="InterPro" id="IPR038604">
    <property type="entry name" value="HopJ_sf"/>
</dbReference>
<name>A0A7S2NN87_9EUKA</name>
<dbReference type="AlphaFoldDB" id="A0A7S2NN87"/>
<keyword evidence="1" id="KW-0732">Signal</keyword>
<evidence type="ECO:0008006" key="3">
    <source>
        <dbReference type="Google" id="ProtNLM"/>
    </source>
</evidence>
<evidence type="ECO:0000313" key="2">
    <source>
        <dbReference type="EMBL" id="CAD9551043.1"/>
    </source>
</evidence>
<organism evidence="2">
    <name type="scientific">Haptolina brevifila</name>
    <dbReference type="NCBI Taxonomy" id="156173"/>
    <lineage>
        <taxon>Eukaryota</taxon>
        <taxon>Haptista</taxon>
        <taxon>Haptophyta</taxon>
        <taxon>Prymnesiophyceae</taxon>
        <taxon>Prymnesiales</taxon>
        <taxon>Prymnesiaceae</taxon>
        <taxon>Haptolina</taxon>
    </lineage>
</organism>